<dbReference type="Proteomes" id="UP000193467">
    <property type="component" value="Unassembled WGS sequence"/>
</dbReference>
<accession>A0A1Y2EQP2</accession>
<keyword evidence="3" id="KW-1185">Reference proteome</keyword>
<feature type="compositionally biased region" description="Polar residues" evidence="1">
    <location>
        <begin position="22"/>
        <end position="39"/>
    </location>
</feature>
<sequence>MPLGGVPSPSFPQQSFQAQQANQRPSSAGEMYNNSNNGYSPPLPHPVSFQPQHRHSLPHGSYMAPNSYPPLHTPTSLPNTPSILAATSRPNTAGASAMSSLTLDPGSVGAFRPTSAPPPSDSITAALHLASQNRALYHSGSPVLAYNPAREPSAPTKAIVHRGGVKYAVGTSNLSGKGASGGVVVGTSKAKLAELQASCYSCGTASAKLILRGNDVEFGPRAEFTCLRCLPTDSAGTGSSNVGDVEDQHYSDTMSAAVDQLEGHPVRRTRIITPEQTAKHLPAEYKRQGMICDVCDRVIGAGTIKSSYPGPPPAFTTEIICYPCLEKYKPCSDCGGGGGRLTPGRWRCKELFPAGRRTCQLSHARNPPLADIEYDVLSVREVDQEKLEYLTRRCREVYVNTRLRTAARPEMLERADGLATTWDEAEKMTIDQWHLLVPMLYEDIEPTRSIRRYIAYHSSTPHRRRAKPKVKVDPPPEEEHVDKELSGFMILEHDLIHGTVYIAVVMPWAISGDSFEATTILGEQAIQRIRQDLAETNHLRAQEQLPPFPALRCSWCTTPFRMGSRMTQSLTRRGFLFLEDFQKEYPGEVEATAFTREMMIPAPYVKALKIFVRRFESEADLGSTVAVAKKPRVRTRKRKADE</sequence>
<dbReference type="EMBL" id="MCGR01000044">
    <property type="protein sequence ID" value="ORY73868.1"/>
    <property type="molecule type" value="Genomic_DNA"/>
</dbReference>
<feature type="region of interest" description="Disordered" evidence="1">
    <location>
        <begin position="1"/>
        <end position="100"/>
    </location>
</feature>
<organism evidence="2 3">
    <name type="scientific">Leucosporidium creatinivorum</name>
    <dbReference type="NCBI Taxonomy" id="106004"/>
    <lineage>
        <taxon>Eukaryota</taxon>
        <taxon>Fungi</taxon>
        <taxon>Dikarya</taxon>
        <taxon>Basidiomycota</taxon>
        <taxon>Pucciniomycotina</taxon>
        <taxon>Microbotryomycetes</taxon>
        <taxon>Leucosporidiales</taxon>
        <taxon>Leucosporidium</taxon>
    </lineage>
</organism>
<feature type="compositionally biased region" description="Polar residues" evidence="1">
    <location>
        <begin position="88"/>
        <end position="100"/>
    </location>
</feature>
<dbReference type="InParanoid" id="A0A1Y2EQP2"/>
<dbReference type="OrthoDB" id="2533906at2759"/>
<feature type="compositionally biased region" description="Low complexity" evidence="1">
    <location>
        <begin position="7"/>
        <end position="21"/>
    </location>
</feature>
<reference evidence="2 3" key="1">
    <citation type="submission" date="2016-07" db="EMBL/GenBank/DDBJ databases">
        <title>Pervasive Adenine N6-methylation of Active Genes in Fungi.</title>
        <authorList>
            <consortium name="DOE Joint Genome Institute"/>
            <person name="Mondo S.J."/>
            <person name="Dannebaum R.O."/>
            <person name="Kuo R.C."/>
            <person name="Labutti K."/>
            <person name="Haridas S."/>
            <person name="Kuo A."/>
            <person name="Salamov A."/>
            <person name="Ahrendt S.R."/>
            <person name="Lipzen A."/>
            <person name="Sullivan W."/>
            <person name="Andreopoulos W.B."/>
            <person name="Clum A."/>
            <person name="Lindquist E."/>
            <person name="Daum C."/>
            <person name="Ramamoorthy G.K."/>
            <person name="Gryganskyi A."/>
            <person name="Culley D."/>
            <person name="Magnuson J.K."/>
            <person name="James T.Y."/>
            <person name="O'Malley M.A."/>
            <person name="Stajich J.E."/>
            <person name="Spatafora J.W."/>
            <person name="Visel A."/>
            <person name="Grigoriev I.V."/>
        </authorList>
    </citation>
    <scope>NUCLEOTIDE SEQUENCE [LARGE SCALE GENOMIC DNA]</scope>
    <source>
        <strain evidence="2 3">62-1032</strain>
    </source>
</reference>
<gene>
    <name evidence="2" type="ORF">BCR35DRAFT_314909</name>
</gene>
<evidence type="ECO:0000313" key="2">
    <source>
        <dbReference type="EMBL" id="ORY73868.1"/>
    </source>
</evidence>
<name>A0A1Y2EQP2_9BASI</name>
<dbReference type="AlphaFoldDB" id="A0A1Y2EQP2"/>
<evidence type="ECO:0000313" key="3">
    <source>
        <dbReference type="Proteomes" id="UP000193467"/>
    </source>
</evidence>
<protein>
    <submittedName>
        <fullName evidence="2">Uncharacterized protein</fullName>
    </submittedName>
</protein>
<proteinExistence type="predicted"/>
<evidence type="ECO:0000256" key="1">
    <source>
        <dbReference type="SAM" id="MobiDB-lite"/>
    </source>
</evidence>
<comment type="caution">
    <text evidence="2">The sequence shown here is derived from an EMBL/GenBank/DDBJ whole genome shotgun (WGS) entry which is preliminary data.</text>
</comment>
<feature type="compositionally biased region" description="Polar residues" evidence="1">
    <location>
        <begin position="73"/>
        <end position="82"/>
    </location>
</feature>